<evidence type="ECO:0000313" key="2">
    <source>
        <dbReference type="EMBL" id="XCH43458.1"/>
    </source>
</evidence>
<organism evidence="2">
    <name type="scientific">Mycobacterium Phage BigBubba</name>
    <dbReference type="NCBI Taxonomy" id="3158890"/>
    <lineage>
        <taxon>Viruses</taxon>
        <taxon>Duplodnaviria</taxon>
        <taxon>Heunggongvirae</taxon>
        <taxon>Uroviricota</taxon>
        <taxon>Caudoviricetes</taxon>
    </lineage>
</organism>
<dbReference type="Pfam" id="PF24255">
    <property type="entry name" value="DUF7456"/>
    <property type="match status" value="1"/>
</dbReference>
<accession>A0AAU8GPN6</accession>
<proteinExistence type="predicted"/>
<dbReference type="InterPro" id="IPR055879">
    <property type="entry name" value="DUF7456"/>
</dbReference>
<protein>
    <submittedName>
        <fullName evidence="2">Uncharacterized protein</fullName>
    </submittedName>
</protein>
<feature type="region of interest" description="Disordered" evidence="1">
    <location>
        <begin position="56"/>
        <end position="75"/>
    </location>
</feature>
<dbReference type="EMBL" id="PP750964">
    <property type="protein sequence ID" value="XCH43458.1"/>
    <property type="molecule type" value="Genomic_DNA"/>
</dbReference>
<sequence>MSDFLDIRRSIETPQGGVFLHIDLDTVTHTTVTNAINALDGIYRSVRAELARLERRKEPHDQANCLPARKHEEVL</sequence>
<reference evidence="2" key="1">
    <citation type="submission" date="2024-04" db="EMBL/GenBank/DDBJ databases">
        <authorList>
            <person name="Gooden G.S."/>
            <person name="Blackledge A.J."/>
            <person name="Bucks M.H."/>
            <person name="Fulkerson J.T."/>
            <person name="Gachagua C."/>
            <person name="Grogan E.K."/>
            <person name="Hanson H."/>
            <person name="Johnston G.N."/>
            <person name="Oak L.M."/>
            <person name="Oller G.J."/>
            <person name="Roth H.C."/>
            <person name="King R.A."/>
            <person name="Heard W.N."/>
            <person name="Rinehart C.A."/>
            <person name="Ko C."/>
            <person name="Russell D.A."/>
            <person name="Jacobs-Sera D."/>
            <person name="Hatfull G.F."/>
        </authorList>
    </citation>
    <scope>NUCLEOTIDE SEQUENCE</scope>
</reference>
<gene>
    <name evidence="2" type="primary">85</name>
    <name evidence="2" type="ORF">SEA_BIGBUBBA_85</name>
</gene>
<name>A0AAU8GPN6_9CAUD</name>
<evidence type="ECO:0000256" key="1">
    <source>
        <dbReference type="SAM" id="MobiDB-lite"/>
    </source>
</evidence>